<evidence type="ECO:0000256" key="4">
    <source>
        <dbReference type="PROSITE-ProRule" id="PRU00335"/>
    </source>
</evidence>
<gene>
    <name evidence="6" type="ORF">M5X19_05430</name>
</gene>
<dbReference type="InterPro" id="IPR009057">
    <property type="entry name" value="Homeodomain-like_sf"/>
</dbReference>
<dbReference type="PROSITE" id="PS50977">
    <property type="entry name" value="HTH_TETR_2"/>
    <property type="match status" value="1"/>
</dbReference>
<name>A0ABT4G860_9BACL</name>
<dbReference type="PANTHER" id="PTHR47506">
    <property type="entry name" value="TRANSCRIPTIONAL REGULATORY PROTEIN"/>
    <property type="match status" value="1"/>
</dbReference>
<evidence type="ECO:0000256" key="3">
    <source>
        <dbReference type="ARBA" id="ARBA00023163"/>
    </source>
</evidence>
<keyword evidence="2 4" id="KW-0238">DNA-binding</keyword>
<dbReference type="PRINTS" id="PR00455">
    <property type="entry name" value="HTHTETR"/>
</dbReference>
<protein>
    <submittedName>
        <fullName evidence="6">TetR/AcrR family transcriptional regulator</fullName>
    </submittedName>
</protein>
<keyword evidence="3" id="KW-0804">Transcription</keyword>
<sequence>MKKQKKLTNRDLVMQAATDLFLTKGYLATSMDEIVAVSKVSKTNIYYYFKSKEDLLTAILEQLIHTYNEMIQKTVSRSELSVQERFTALLQVLTGLEWTSLGGCPFLTLYTQMPQDADVLREKVSVFFREQILTVEALLIEGVRNKEFSATLPTKATAQLIVSTIEGGLFLQHASQDPAMLSQTLSTLALLLK</sequence>
<dbReference type="EMBL" id="JAMDMX010000011">
    <property type="protein sequence ID" value="MCY9692352.1"/>
    <property type="molecule type" value="Genomic_DNA"/>
</dbReference>
<dbReference type="Pfam" id="PF16925">
    <property type="entry name" value="TetR_C_13"/>
    <property type="match status" value="1"/>
</dbReference>
<evidence type="ECO:0000256" key="2">
    <source>
        <dbReference type="ARBA" id="ARBA00023125"/>
    </source>
</evidence>
<dbReference type="InterPro" id="IPR023772">
    <property type="entry name" value="DNA-bd_HTH_TetR-type_CS"/>
</dbReference>
<dbReference type="PROSITE" id="PS01081">
    <property type="entry name" value="HTH_TETR_1"/>
    <property type="match status" value="1"/>
</dbReference>
<evidence type="ECO:0000313" key="6">
    <source>
        <dbReference type="EMBL" id="MCY9692352.1"/>
    </source>
</evidence>
<reference evidence="6 7" key="1">
    <citation type="submission" date="2022-05" db="EMBL/GenBank/DDBJ databases">
        <title>Genome Sequencing of Bee-Associated Microbes.</title>
        <authorList>
            <person name="Dunlap C."/>
        </authorList>
    </citation>
    <scope>NUCLEOTIDE SEQUENCE [LARGE SCALE GENOMIC DNA]</scope>
    <source>
        <strain evidence="6 7">NRRL B-14421</strain>
    </source>
</reference>
<dbReference type="RefSeq" id="WP_268613922.1">
    <property type="nucleotide sequence ID" value="NZ_JAMDMX010000011.1"/>
</dbReference>
<dbReference type="Pfam" id="PF00440">
    <property type="entry name" value="TetR_N"/>
    <property type="match status" value="1"/>
</dbReference>
<dbReference type="Proteomes" id="UP001527099">
    <property type="component" value="Unassembled WGS sequence"/>
</dbReference>
<proteinExistence type="predicted"/>
<dbReference type="Gene3D" id="1.10.357.10">
    <property type="entry name" value="Tetracycline Repressor, domain 2"/>
    <property type="match status" value="1"/>
</dbReference>
<dbReference type="SUPFAM" id="SSF48498">
    <property type="entry name" value="Tetracyclin repressor-like, C-terminal domain"/>
    <property type="match status" value="1"/>
</dbReference>
<dbReference type="InterPro" id="IPR011075">
    <property type="entry name" value="TetR_C"/>
</dbReference>
<feature type="domain" description="HTH tetR-type" evidence="5">
    <location>
        <begin position="7"/>
        <end position="67"/>
    </location>
</feature>
<dbReference type="InterPro" id="IPR036271">
    <property type="entry name" value="Tet_transcr_reg_TetR-rel_C_sf"/>
</dbReference>
<dbReference type="InterPro" id="IPR001647">
    <property type="entry name" value="HTH_TetR"/>
</dbReference>
<evidence type="ECO:0000256" key="1">
    <source>
        <dbReference type="ARBA" id="ARBA00023015"/>
    </source>
</evidence>
<evidence type="ECO:0000259" key="5">
    <source>
        <dbReference type="PROSITE" id="PS50977"/>
    </source>
</evidence>
<feature type="DNA-binding region" description="H-T-H motif" evidence="4">
    <location>
        <begin position="30"/>
        <end position="49"/>
    </location>
</feature>
<keyword evidence="1" id="KW-0805">Transcription regulation</keyword>
<evidence type="ECO:0000313" key="7">
    <source>
        <dbReference type="Proteomes" id="UP001527099"/>
    </source>
</evidence>
<organism evidence="6 7">
    <name type="scientific">Paenibacillus alginolyticus</name>
    <dbReference type="NCBI Taxonomy" id="59839"/>
    <lineage>
        <taxon>Bacteria</taxon>
        <taxon>Bacillati</taxon>
        <taxon>Bacillota</taxon>
        <taxon>Bacilli</taxon>
        <taxon>Bacillales</taxon>
        <taxon>Paenibacillaceae</taxon>
        <taxon>Paenibacillus</taxon>
    </lineage>
</organism>
<dbReference type="SUPFAM" id="SSF46689">
    <property type="entry name" value="Homeodomain-like"/>
    <property type="match status" value="1"/>
</dbReference>
<comment type="caution">
    <text evidence="6">The sequence shown here is derived from an EMBL/GenBank/DDBJ whole genome shotgun (WGS) entry which is preliminary data.</text>
</comment>
<keyword evidence="7" id="KW-1185">Reference proteome</keyword>
<dbReference type="PANTHER" id="PTHR47506:SF3">
    <property type="entry name" value="HTH-TYPE TRANSCRIPTIONAL REGULATOR LMRA"/>
    <property type="match status" value="1"/>
</dbReference>
<accession>A0ABT4G860</accession>